<evidence type="ECO:0000313" key="3">
    <source>
        <dbReference type="Proteomes" id="UP001066276"/>
    </source>
</evidence>
<protein>
    <submittedName>
        <fullName evidence="2">Uncharacterized protein</fullName>
    </submittedName>
</protein>
<sequence length="107" mass="11790">MGRLIWTAGRRRSPLRGAQAVTAAPRGSALSGRPQAHRRPHPADDSATVQMRVPLPPPLPRVLVQVGPRYVLFLHKRLVHARDFLTETPLGAVQLVYDTSKDQPSTT</sequence>
<reference evidence="2" key="1">
    <citation type="journal article" date="2022" name="bioRxiv">
        <title>Sequencing and chromosome-scale assembly of the giantPleurodeles waltlgenome.</title>
        <authorList>
            <person name="Brown T."/>
            <person name="Elewa A."/>
            <person name="Iarovenko S."/>
            <person name="Subramanian E."/>
            <person name="Araus A.J."/>
            <person name="Petzold A."/>
            <person name="Susuki M."/>
            <person name="Suzuki K.-i.T."/>
            <person name="Hayashi T."/>
            <person name="Toyoda A."/>
            <person name="Oliveira C."/>
            <person name="Osipova E."/>
            <person name="Leigh N.D."/>
            <person name="Simon A."/>
            <person name="Yun M.H."/>
        </authorList>
    </citation>
    <scope>NUCLEOTIDE SEQUENCE</scope>
    <source>
        <strain evidence="2">20211129_DDA</strain>
        <tissue evidence="2">Liver</tissue>
    </source>
</reference>
<keyword evidence="3" id="KW-1185">Reference proteome</keyword>
<dbReference type="AlphaFoldDB" id="A0AAV7QFB0"/>
<evidence type="ECO:0000256" key="1">
    <source>
        <dbReference type="SAM" id="MobiDB-lite"/>
    </source>
</evidence>
<organism evidence="2 3">
    <name type="scientific">Pleurodeles waltl</name>
    <name type="common">Iberian ribbed newt</name>
    <dbReference type="NCBI Taxonomy" id="8319"/>
    <lineage>
        <taxon>Eukaryota</taxon>
        <taxon>Metazoa</taxon>
        <taxon>Chordata</taxon>
        <taxon>Craniata</taxon>
        <taxon>Vertebrata</taxon>
        <taxon>Euteleostomi</taxon>
        <taxon>Amphibia</taxon>
        <taxon>Batrachia</taxon>
        <taxon>Caudata</taxon>
        <taxon>Salamandroidea</taxon>
        <taxon>Salamandridae</taxon>
        <taxon>Pleurodelinae</taxon>
        <taxon>Pleurodeles</taxon>
    </lineage>
</organism>
<accession>A0AAV7QFB0</accession>
<proteinExistence type="predicted"/>
<comment type="caution">
    <text evidence="2">The sequence shown here is derived from an EMBL/GenBank/DDBJ whole genome shotgun (WGS) entry which is preliminary data.</text>
</comment>
<dbReference type="Proteomes" id="UP001066276">
    <property type="component" value="Chromosome 6"/>
</dbReference>
<dbReference type="EMBL" id="JANPWB010000010">
    <property type="protein sequence ID" value="KAJ1139064.1"/>
    <property type="molecule type" value="Genomic_DNA"/>
</dbReference>
<name>A0AAV7QFB0_PLEWA</name>
<evidence type="ECO:0000313" key="2">
    <source>
        <dbReference type="EMBL" id="KAJ1139064.1"/>
    </source>
</evidence>
<gene>
    <name evidence="2" type="ORF">NDU88_005441</name>
</gene>
<feature type="region of interest" description="Disordered" evidence="1">
    <location>
        <begin position="1"/>
        <end position="49"/>
    </location>
</feature>